<gene>
    <name evidence="1" type="ORF">JMA_04640</name>
</gene>
<dbReference type="Proteomes" id="UP000031449">
    <property type="component" value="Chromosome"/>
</dbReference>
<dbReference type="InterPro" id="IPR046038">
    <property type="entry name" value="DUF5996"/>
</dbReference>
<keyword evidence="2" id="KW-1185">Reference proteome</keyword>
<dbReference type="BioCyc" id="JESP1508404:G14D9-9681-MONOMER"/>
<dbReference type="KEGG" id="jeo:JMA_04640"/>
<sequence length="297" mass="34841">MIKHSEWKETKFTLHLISQILGKIKLKTAPQQPQWGHVTLPITAEGFSTGLLFYDNHFFQIDLSITEASIKILIDGDAHLINITDQKTIKEYYEEIFSVLSEKQIPLTINTTPQEMPYTTKFDEDDTPREFDQEKALRGLKLFQFAYHQELTFISPYRCRKLMPALFWGTFDISTLILHGKMEPFPENKIIEKAAFDEHFIEFGFWLGDDNTDDPSFFILPYPFQFHPLSHQDDIEPEDAYYSADASEFFLHLKSESQMNPSDIQAFFRSSYHILIRELEWQGCSYYEIPLEMPPQP</sequence>
<dbReference type="AlphaFoldDB" id="A0A0B5AI96"/>
<protein>
    <submittedName>
        <fullName evidence="1">Uncharacterized protein</fullName>
    </submittedName>
</protein>
<dbReference type="STRING" id="1508404.JMA_04640"/>
<dbReference type="EMBL" id="CP009416">
    <property type="protein sequence ID" value="AJD89781.1"/>
    <property type="molecule type" value="Genomic_DNA"/>
</dbReference>
<dbReference type="HOGENOM" id="CLU_054566_0_0_9"/>
<reference evidence="1 2" key="1">
    <citation type="submission" date="2014-08" db="EMBL/GenBank/DDBJ databases">
        <title>Complete genome of a marine bacteria Jeotgalibacillus malaysiensis.</title>
        <authorList>
            <person name="Yaakop A.S."/>
            <person name="Chan K.-G."/>
            <person name="Goh K.M."/>
        </authorList>
    </citation>
    <scope>NUCLEOTIDE SEQUENCE [LARGE SCALE GENOMIC DNA]</scope>
    <source>
        <strain evidence="1 2">D5</strain>
    </source>
</reference>
<dbReference type="OrthoDB" id="9800945at2"/>
<proteinExistence type="predicted"/>
<evidence type="ECO:0000313" key="2">
    <source>
        <dbReference type="Proteomes" id="UP000031449"/>
    </source>
</evidence>
<accession>A0A0B5AI96</accession>
<name>A0A0B5AI96_9BACL</name>
<evidence type="ECO:0000313" key="1">
    <source>
        <dbReference type="EMBL" id="AJD89781.1"/>
    </source>
</evidence>
<dbReference type="Pfam" id="PF19459">
    <property type="entry name" value="DUF5996"/>
    <property type="match status" value="1"/>
</dbReference>
<organism evidence="1 2">
    <name type="scientific">Jeotgalibacillus malaysiensis</name>
    <dbReference type="NCBI Taxonomy" id="1508404"/>
    <lineage>
        <taxon>Bacteria</taxon>
        <taxon>Bacillati</taxon>
        <taxon>Bacillota</taxon>
        <taxon>Bacilli</taxon>
        <taxon>Bacillales</taxon>
        <taxon>Caryophanaceae</taxon>
        <taxon>Jeotgalibacillus</taxon>
    </lineage>
</organism>